<protein>
    <submittedName>
        <fullName evidence="10">Maltose/maltodextrin import ATP-binding protein MalK</fullName>
        <ecNumber evidence="10">3.6.3.19</ecNumber>
    </submittedName>
</protein>
<dbReference type="GO" id="GO:1990060">
    <property type="term" value="C:maltose transport complex"/>
    <property type="evidence" value="ECO:0007669"/>
    <property type="project" value="TreeGrafter"/>
</dbReference>
<evidence type="ECO:0000256" key="8">
    <source>
        <dbReference type="ARBA" id="ARBA00023136"/>
    </source>
</evidence>
<evidence type="ECO:0000259" key="9">
    <source>
        <dbReference type="PROSITE" id="PS50893"/>
    </source>
</evidence>
<dbReference type="PANTHER" id="PTHR43875">
    <property type="entry name" value="MALTODEXTRIN IMPORT ATP-BINDING PROTEIN MSMX"/>
    <property type="match status" value="1"/>
</dbReference>
<dbReference type="GO" id="GO:0005524">
    <property type="term" value="F:ATP binding"/>
    <property type="evidence" value="ECO:0007669"/>
    <property type="project" value="UniProtKB-KW"/>
</dbReference>
<feature type="domain" description="ABC transporter" evidence="9">
    <location>
        <begin position="4"/>
        <end position="234"/>
    </location>
</feature>
<reference evidence="10 11" key="1">
    <citation type="submission" date="2018-12" db="EMBL/GenBank/DDBJ databases">
        <authorList>
            <person name="Criscuolo A."/>
        </authorList>
    </citation>
    <scope>NUCLEOTIDE SEQUENCE [LARGE SCALE GENOMIC DNA]</scope>
    <source>
        <strain evidence="10">ACIP1116281</strain>
    </source>
</reference>
<evidence type="ECO:0000313" key="11">
    <source>
        <dbReference type="Proteomes" id="UP000268844"/>
    </source>
</evidence>
<dbReference type="Gene3D" id="2.40.50.100">
    <property type="match status" value="1"/>
</dbReference>
<dbReference type="InterPro" id="IPR012340">
    <property type="entry name" value="NA-bd_OB-fold"/>
</dbReference>
<dbReference type="EMBL" id="UZWD01000021">
    <property type="protein sequence ID" value="VDS04241.1"/>
    <property type="molecule type" value="Genomic_DNA"/>
</dbReference>
<dbReference type="SUPFAM" id="SSF52540">
    <property type="entry name" value="P-loop containing nucleoside triphosphate hydrolases"/>
    <property type="match status" value="1"/>
</dbReference>
<dbReference type="OrthoDB" id="8046206at2"/>
<dbReference type="Proteomes" id="UP000268844">
    <property type="component" value="Unassembled WGS sequence"/>
</dbReference>
<dbReference type="InterPro" id="IPR008995">
    <property type="entry name" value="Mo/tungstate-bd_C_term_dom"/>
</dbReference>
<evidence type="ECO:0000256" key="6">
    <source>
        <dbReference type="ARBA" id="ARBA00022741"/>
    </source>
</evidence>
<dbReference type="PROSITE" id="PS50893">
    <property type="entry name" value="ABC_TRANSPORTER_2"/>
    <property type="match status" value="1"/>
</dbReference>
<proteinExistence type="inferred from homology"/>
<dbReference type="RefSeq" id="WP_126149830.1">
    <property type="nucleotide sequence ID" value="NZ_JBHTMH010000002.1"/>
</dbReference>
<accession>A0A3S5D3B7</accession>
<name>A0A3S5D3B7_9HYPH</name>
<keyword evidence="8" id="KW-0472">Membrane</keyword>
<keyword evidence="4" id="KW-1003">Cell membrane</keyword>
<dbReference type="InterPro" id="IPR015855">
    <property type="entry name" value="ABC_transpr_MalK-like"/>
</dbReference>
<dbReference type="SUPFAM" id="SSF50331">
    <property type="entry name" value="MOP-like"/>
    <property type="match status" value="1"/>
</dbReference>
<dbReference type="Gene3D" id="2.40.50.140">
    <property type="entry name" value="Nucleic acid-binding proteins"/>
    <property type="match status" value="1"/>
</dbReference>
<gene>
    <name evidence="10" type="primary">malK_12</name>
    <name evidence="10" type="ORF">DEVEQU_01374</name>
</gene>
<keyword evidence="10" id="KW-0378">Hydrolase</keyword>
<evidence type="ECO:0000256" key="4">
    <source>
        <dbReference type="ARBA" id="ARBA00022475"/>
    </source>
</evidence>
<comment type="subcellular location">
    <subcellularLocation>
        <location evidence="1">Cell inner membrane</location>
        <topology evidence="1">Peripheral membrane protein</topology>
    </subcellularLocation>
</comment>
<dbReference type="GO" id="GO:0015423">
    <property type="term" value="F:ABC-type maltose transporter activity"/>
    <property type="evidence" value="ECO:0007669"/>
    <property type="project" value="TreeGrafter"/>
</dbReference>
<dbReference type="InterPro" id="IPR003439">
    <property type="entry name" value="ABC_transporter-like_ATP-bd"/>
</dbReference>
<dbReference type="InterPro" id="IPR040582">
    <property type="entry name" value="OB_MalK-like"/>
</dbReference>
<dbReference type="InterPro" id="IPR047641">
    <property type="entry name" value="ABC_transpr_MalK/UgpC-like"/>
</dbReference>
<keyword evidence="7 10" id="KW-0067">ATP-binding</keyword>
<evidence type="ECO:0000256" key="2">
    <source>
        <dbReference type="ARBA" id="ARBA00005417"/>
    </source>
</evidence>
<dbReference type="InterPro" id="IPR027417">
    <property type="entry name" value="P-loop_NTPase"/>
</dbReference>
<evidence type="ECO:0000256" key="1">
    <source>
        <dbReference type="ARBA" id="ARBA00004417"/>
    </source>
</evidence>
<keyword evidence="3" id="KW-0813">Transport</keyword>
<dbReference type="GO" id="GO:0016887">
    <property type="term" value="F:ATP hydrolysis activity"/>
    <property type="evidence" value="ECO:0007669"/>
    <property type="project" value="InterPro"/>
</dbReference>
<dbReference type="EC" id="3.6.3.19" evidence="10"/>
<dbReference type="NCBIfam" id="NF008653">
    <property type="entry name" value="PRK11650.1"/>
    <property type="match status" value="1"/>
</dbReference>
<sequence>MPSLKITNLEKHYQSFHALKSISLDIEDGEFVVMVGPSGCGKSTLLRSIAGLETVDSGTITIKDRDVTHLEPSDRGVAMVFQNYALYPHMTVAQNMGFNLQIAGRPKAEIVAAVDRAAKILRITDHLNKFPKALSGGQKQRVAIGRAITRSPDVFLFDEPLSNLDAALRTQMRVELGRLHKELGTTMIYVTHDQVEAMTMADRIVVMRDGIIEQVGSPLDLYNRPANQFVAGFLGSPRMNFLAASIEAIADGAVTLAIAGLKQTLVLPLDEAGAGLKIGDRVRIGFRPEAALADGTDGLVLPANVRVVESLGRETLVYADAGVVRSIDSESQDGFFAVHQSQQLQFAYDAPFTIGVPADALYLFDTSGKTRRFARRAA</sequence>
<comment type="similarity">
    <text evidence="2">Belongs to the ABC transporter superfamily.</text>
</comment>
<evidence type="ECO:0000256" key="3">
    <source>
        <dbReference type="ARBA" id="ARBA00022448"/>
    </source>
</evidence>
<dbReference type="Pfam" id="PF17912">
    <property type="entry name" value="OB_MalK"/>
    <property type="match status" value="1"/>
</dbReference>
<dbReference type="SMART" id="SM00382">
    <property type="entry name" value="AAA"/>
    <property type="match status" value="1"/>
</dbReference>
<dbReference type="GO" id="GO:0055052">
    <property type="term" value="C:ATP-binding cassette (ABC) transporter complex, substrate-binding subunit-containing"/>
    <property type="evidence" value="ECO:0007669"/>
    <property type="project" value="TreeGrafter"/>
</dbReference>
<organism evidence="10 11">
    <name type="scientific">Devosia equisanguinis</name>
    <dbReference type="NCBI Taxonomy" id="2490941"/>
    <lineage>
        <taxon>Bacteria</taxon>
        <taxon>Pseudomonadati</taxon>
        <taxon>Pseudomonadota</taxon>
        <taxon>Alphaproteobacteria</taxon>
        <taxon>Hyphomicrobiales</taxon>
        <taxon>Devosiaceae</taxon>
        <taxon>Devosia</taxon>
    </lineage>
</organism>
<keyword evidence="11" id="KW-1185">Reference proteome</keyword>
<dbReference type="FunFam" id="3.40.50.300:FF:000042">
    <property type="entry name" value="Maltose/maltodextrin ABC transporter, ATP-binding protein"/>
    <property type="match status" value="1"/>
</dbReference>
<keyword evidence="5" id="KW-0997">Cell inner membrane</keyword>
<dbReference type="PANTHER" id="PTHR43875:SF3">
    <property type="entry name" value="MALTOSE_MALTODEXTRIN IMPORT ATP-BINDING PROTEIN MALK"/>
    <property type="match status" value="1"/>
</dbReference>
<evidence type="ECO:0000313" key="10">
    <source>
        <dbReference type="EMBL" id="VDS04241.1"/>
    </source>
</evidence>
<dbReference type="AlphaFoldDB" id="A0A3S5D3B7"/>
<evidence type="ECO:0000256" key="5">
    <source>
        <dbReference type="ARBA" id="ARBA00022519"/>
    </source>
</evidence>
<dbReference type="InterPro" id="IPR017871">
    <property type="entry name" value="ABC_transporter-like_CS"/>
</dbReference>
<dbReference type="CDD" id="cd03301">
    <property type="entry name" value="ABC_MalK_N"/>
    <property type="match status" value="1"/>
</dbReference>
<dbReference type="Gene3D" id="3.40.50.300">
    <property type="entry name" value="P-loop containing nucleotide triphosphate hydrolases"/>
    <property type="match status" value="1"/>
</dbReference>
<dbReference type="Pfam" id="PF00005">
    <property type="entry name" value="ABC_tran"/>
    <property type="match status" value="1"/>
</dbReference>
<keyword evidence="6" id="KW-0547">Nucleotide-binding</keyword>
<dbReference type="InterPro" id="IPR003593">
    <property type="entry name" value="AAA+_ATPase"/>
</dbReference>
<dbReference type="PROSITE" id="PS00211">
    <property type="entry name" value="ABC_TRANSPORTER_1"/>
    <property type="match status" value="1"/>
</dbReference>
<evidence type="ECO:0000256" key="7">
    <source>
        <dbReference type="ARBA" id="ARBA00022840"/>
    </source>
</evidence>